<evidence type="ECO:0000313" key="2">
    <source>
        <dbReference type="Proteomes" id="UP000245974"/>
    </source>
</evidence>
<sequence length="64" mass="7222">MTDKTLVSPEYDLKHDQLSSQMGVLNPHIQCNTDIDDGVHCDRENVEVQNLVAVQDKLNAHAYD</sequence>
<dbReference type="Proteomes" id="UP000245974">
    <property type="component" value="Unassembled WGS sequence"/>
</dbReference>
<accession>A0A2U3MXB6</accession>
<dbReference type="InParanoid" id="A0A2U3MXB6"/>
<reference evidence="2" key="1">
    <citation type="submission" date="2018-03" db="EMBL/GenBank/DDBJ databases">
        <authorList>
            <person name="Blom J."/>
        </authorList>
    </citation>
    <scope>NUCLEOTIDE SEQUENCE [LARGE SCALE GENOMIC DNA]</scope>
    <source>
        <strain evidence="2">KPC-SM-21</strain>
    </source>
</reference>
<proteinExistence type="predicted"/>
<protein>
    <submittedName>
        <fullName evidence="1">Uncharacterized protein</fullName>
    </submittedName>
</protein>
<keyword evidence="2" id="KW-1185">Reference proteome</keyword>
<evidence type="ECO:0000313" key="1">
    <source>
        <dbReference type="EMBL" id="SPL70014.1"/>
    </source>
</evidence>
<name>A0A2U3MXB6_9GAMM</name>
<gene>
    <name evidence="1" type="ORF">KPC_1192</name>
</gene>
<organism evidence="1 2">
    <name type="scientific">Acinetobacter stercoris</name>
    <dbReference type="NCBI Taxonomy" id="2126983"/>
    <lineage>
        <taxon>Bacteria</taxon>
        <taxon>Pseudomonadati</taxon>
        <taxon>Pseudomonadota</taxon>
        <taxon>Gammaproteobacteria</taxon>
        <taxon>Moraxellales</taxon>
        <taxon>Moraxellaceae</taxon>
        <taxon>Acinetobacter</taxon>
    </lineage>
</organism>
<dbReference type="AlphaFoldDB" id="A0A2U3MXB6"/>
<dbReference type="EMBL" id="OOGT01000037">
    <property type="protein sequence ID" value="SPL70014.1"/>
    <property type="molecule type" value="Genomic_DNA"/>
</dbReference>